<protein>
    <submittedName>
        <fullName evidence="2">Uncharacterized protein</fullName>
    </submittedName>
</protein>
<dbReference type="Gramene" id="ONIVA01G06700.1">
    <property type="protein sequence ID" value="ONIVA01G06700.1"/>
    <property type="gene ID" value="ONIVA01G06700"/>
</dbReference>
<evidence type="ECO:0000313" key="2">
    <source>
        <dbReference type="EnsemblPlants" id="ONIVA01G06700.1"/>
    </source>
</evidence>
<keyword evidence="3" id="KW-1185">Reference proteome</keyword>
<organism evidence="2">
    <name type="scientific">Oryza nivara</name>
    <name type="common">Indian wild rice</name>
    <name type="synonym">Oryza sativa f. spontanea</name>
    <dbReference type="NCBI Taxonomy" id="4536"/>
    <lineage>
        <taxon>Eukaryota</taxon>
        <taxon>Viridiplantae</taxon>
        <taxon>Streptophyta</taxon>
        <taxon>Embryophyta</taxon>
        <taxon>Tracheophyta</taxon>
        <taxon>Spermatophyta</taxon>
        <taxon>Magnoliopsida</taxon>
        <taxon>Liliopsida</taxon>
        <taxon>Poales</taxon>
        <taxon>Poaceae</taxon>
        <taxon>BOP clade</taxon>
        <taxon>Oryzoideae</taxon>
        <taxon>Oryzeae</taxon>
        <taxon>Oryzinae</taxon>
        <taxon>Oryza</taxon>
    </lineage>
</organism>
<reference evidence="2" key="1">
    <citation type="submission" date="2015-04" db="UniProtKB">
        <authorList>
            <consortium name="EnsemblPlants"/>
        </authorList>
    </citation>
    <scope>IDENTIFICATION</scope>
    <source>
        <strain evidence="2">SL10</strain>
    </source>
</reference>
<sequence>MLIEQENSLALSVCYASQLGCSLHPENRPPYTVLLSVYIQLDVEAGFNPFSKNTVPFGGPSVGQNHDSKCTEGDRARRDTEGEEEDDAVPVQQQQQRGDLISLPARWGPEHQLRCSGHAFHGRKECDTHGGAGENGSWAPAASCARLDEVHGNATFDESIY</sequence>
<dbReference type="HOGENOM" id="CLU_140648_0_0_1"/>
<evidence type="ECO:0000313" key="3">
    <source>
        <dbReference type="Proteomes" id="UP000006591"/>
    </source>
</evidence>
<dbReference type="AlphaFoldDB" id="A0A0E0FHG5"/>
<dbReference type="Proteomes" id="UP000006591">
    <property type="component" value="Chromosome 1"/>
</dbReference>
<evidence type="ECO:0000256" key="1">
    <source>
        <dbReference type="SAM" id="MobiDB-lite"/>
    </source>
</evidence>
<dbReference type="EnsemblPlants" id="ONIVA01G06700.1">
    <property type="protein sequence ID" value="ONIVA01G06700.1"/>
    <property type="gene ID" value="ONIVA01G06700"/>
</dbReference>
<name>A0A0E0FHG5_ORYNI</name>
<feature type="region of interest" description="Disordered" evidence="1">
    <location>
        <begin position="57"/>
        <end position="96"/>
    </location>
</feature>
<proteinExistence type="predicted"/>
<accession>A0A0E0FHG5</accession>
<dbReference type="OMA" id="NHDSKCD"/>
<reference evidence="2" key="2">
    <citation type="submission" date="2018-04" db="EMBL/GenBank/DDBJ databases">
        <title>OnivRS2 (Oryza nivara Reference Sequence Version 2).</title>
        <authorList>
            <person name="Zhang J."/>
            <person name="Kudrna D."/>
            <person name="Lee S."/>
            <person name="Talag J."/>
            <person name="Rajasekar S."/>
            <person name="Welchert J."/>
            <person name="Hsing Y.-I."/>
            <person name="Wing R.A."/>
        </authorList>
    </citation>
    <scope>NUCLEOTIDE SEQUENCE [LARGE SCALE GENOMIC DNA]</scope>
</reference>
<feature type="compositionally biased region" description="Basic and acidic residues" evidence="1">
    <location>
        <begin position="66"/>
        <end position="80"/>
    </location>
</feature>